<accession>A0ABV8FPR9</accession>
<evidence type="ECO:0008006" key="3">
    <source>
        <dbReference type="Google" id="ProtNLM"/>
    </source>
</evidence>
<evidence type="ECO:0000313" key="2">
    <source>
        <dbReference type="Proteomes" id="UP001595847"/>
    </source>
</evidence>
<proteinExistence type="predicted"/>
<dbReference type="RefSeq" id="WP_378534273.1">
    <property type="nucleotide sequence ID" value="NZ_JBHSBH010000010.1"/>
</dbReference>
<organism evidence="1 2">
    <name type="scientific">Nocardiopsis sediminis</name>
    <dbReference type="NCBI Taxonomy" id="1778267"/>
    <lineage>
        <taxon>Bacteria</taxon>
        <taxon>Bacillati</taxon>
        <taxon>Actinomycetota</taxon>
        <taxon>Actinomycetes</taxon>
        <taxon>Streptosporangiales</taxon>
        <taxon>Nocardiopsidaceae</taxon>
        <taxon>Nocardiopsis</taxon>
    </lineage>
</organism>
<evidence type="ECO:0000313" key="1">
    <source>
        <dbReference type="EMBL" id="MFC3997364.1"/>
    </source>
</evidence>
<reference evidence="2" key="1">
    <citation type="journal article" date="2019" name="Int. J. Syst. Evol. Microbiol.">
        <title>The Global Catalogue of Microorganisms (GCM) 10K type strain sequencing project: providing services to taxonomists for standard genome sequencing and annotation.</title>
        <authorList>
            <consortium name="The Broad Institute Genomics Platform"/>
            <consortium name="The Broad Institute Genome Sequencing Center for Infectious Disease"/>
            <person name="Wu L."/>
            <person name="Ma J."/>
        </authorList>
    </citation>
    <scope>NUCLEOTIDE SEQUENCE [LARGE SCALE GENOMIC DNA]</scope>
    <source>
        <strain evidence="2">TBRC 1826</strain>
    </source>
</reference>
<comment type="caution">
    <text evidence="1">The sequence shown here is derived from an EMBL/GenBank/DDBJ whole genome shotgun (WGS) entry which is preliminary data.</text>
</comment>
<protein>
    <recommendedName>
        <fullName evidence="3">DUF695 domain-containing protein</fullName>
    </recommendedName>
</protein>
<gene>
    <name evidence="1" type="ORF">ACFOVU_15645</name>
</gene>
<dbReference type="EMBL" id="JBHSBH010000010">
    <property type="protein sequence ID" value="MFC3997364.1"/>
    <property type="molecule type" value="Genomic_DNA"/>
</dbReference>
<keyword evidence="2" id="KW-1185">Reference proteome</keyword>
<name>A0ABV8FPR9_9ACTN</name>
<dbReference type="Proteomes" id="UP001595847">
    <property type="component" value="Unassembled WGS sequence"/>
</dbReference>
<sequence>MGVSIYYTARRDQGLTPHERGEVEGIADQGTRDLFGEIQRRLPQWREAGVVPAGLDDAAEVCEGLGFYRDAALEAGVVLAGSSKLSHGRCGTEVMLVQIDHYVDLLADIRRAVPEAAWRVHIEDSDLVWRDGRYHLPQ</sequence>